<name>A0A3L7E2T9_9GAMM</name>
<dbReference type="AlphaFoldDB" id="A0A3L7E2T9"/>
<accession>A0A3L7E2T9</accession>
<evidence type="ECO:0000313" key="2">
    <source>
        <dbReference type="EMBL" id="RLQ22713.1"/>
    </source>
</evidence>
<dbReference type="Gene3D" id="2.40.260.10">
    <property type="entry name" value="Sortase"/>
    <property type="match status" value="1"/>
</dbReference>
<dbReference type="Pfam" id="PF04203">
    <property type="entry name" value="Sortase"/>
    <property type="match status" value="1"/>
</dbReference>
<dbReference type="CDD" id="cd05828">
    <property type="entry name" value="Sortase_D_1"/>
    <property type="match status" value="1"/>
</dbReference>
<protein>
    <submittedName>
        <fullName evidence="2">Class GN sortase</fullName>
    </submittedName>
</protein>
<evidence type="ECO:0000256" key="1">
    <source>
        <dbReference type="ARBA" id="ARBA00022801"/>
    </source>
</evidence>
<dbReference type="GO" id="GO:0016787">
    <property type="term" value="F:hydrolase activity"/>
    <property type="evidence" value="ECO:0007669"/>
    <property type="project" value="UniProtKB-KW"/>
</dbReference>
<proteinExistence type="predicted"/>
<dbReference type="OrthoDB" id="9790661at2"/>
<dbReference type="InterPro" id="IPR022445">
    <property type="entry name" value="Sortase_proteobact_type"/>
</dbReference>
<keyword evidence="3" id="KW-1185">Reference proteome</keyword>
<dbReference type="InterPro" id="IPR023365">
    <property type="entry name" value="Sortase_dom-sf"/>
</dbReference>
<dbReference type="InterPro" id="IPR041999">
    <property type="entry name" value="Sortase_D_1"/>
</dbReference>
<dbReference type="EMBL" id="QRAN01000005">
    <property type="protein sequence ID" value="RLQ22713.1"/>
    <property type="molecule type" value="Genomic_DNA"/>
</dbReference>
<evidence type="ECO:0000313" key="3">
    <source>
        <dbReference type="Proteomes" id="UP000265509"/>
    </source>
</evidence>
<gene>
    <name evidence="2" type="ORF">DWB85_06955</name>
</gene>
<dbReference type="InterPro" id="IPR005754">
    <property type="entry name" value="Sortase"/>
</dbReference>
<organism evidence="2 3">
    <name type="scientific">Seongchinamella sediminis</name>
    <dbReference type="NCBI Taxonomy" id="2283635"/>
    <lineage>
        <taxon>Bacteria</taxon>
        <taxon>Pseudomonadati</taxon>
        <taxon>Pseudomonadota</taxon>
        <taxon>Gammaproteobacteria</taxon>
        <taxon>Cellvibrionales</taxon>
        <taxon>Halieaceae</taxon>
        <taxon>Seongchinamella</taxon>
    </lineage>
</organism>
<sequence>MSGWAVSCCCWGCSPGPSGRRTSVTSSLSRLLTLLLLLAGLQQWGSALLIHGKAQLASLLLERAWRQSLAQGGAAVKPWPWADTWPVVRLEVPALGESHLVLAGDSGNALAFGPGHLRASAMPGTGGTTVISGHRDTHFHFLGKLRSGQRINVQLASGRSVAYRVAATDIVDASRGGIVAGREVELLLLVTCYPFDALVSGGPLRFRVMAVPEREPVLSPLPVPVGRLEL</sequence>
<dbReference type="Proteomes" id="UP000265509">
    <property type="component" value="Unassembled WGS sequence"/>
</dbReference>
<dbReference type="NCBIfam" id="TIGR01076">
    <property type="entry name" value="sortase_fam"/>
    <property type="match status" value="1"/>
</dbReference>
<dbReference type="SUPFAM" id="SSF63817">
    <property type="entry name" value="Sortase"/>
    <property type="match status" value="1"/>
</dbReference>
<comment type="caution">
    <text evidence="2">The sequence shown here is derived from an EMBL/GenBank/DDBJ whole genome shotgun (WGS) entry which is preliminary data.</text>
</comment>
<keyword evidence="1" id="KW-0378">Hydrolase</keyword>
<dbReference type="NCBIfam" id="TIGR03784">
    <property type="entry name" value="marine_sortase"/>
    <property type="match status" value="1"/>
</dbReference>
<reference evidence="2 3" key="1">
    <citation type="submission" date="2018-07" db="EMBL/GenBank/DDBJ databases">
        <title>Halioglobus sp. genome submission.</title>
        <authorList>
            <person name="Ye M.-Q."/>
            <person name="Du Z.-J."/>
        </authorList>
    </citation>
    <scope>NUCLEOTIDE SEQUENCE [LARGE SCALE GENOMIC DNA]</scope>
    <source>
        <strain evidence="2 3">U0301</strain>
    </source>
</reference>